<gene>
    <name evidence="1" type="ORF">AC578_4138</name>
</gene>
<dbReference type="Proteomes" id="UP000070133">
    <property type="component" value="Unassembled WGS sequence"/>
</dbReference>
<evidence type="ECO:0000313" key="2">
    <source>
        <dbReference type="Proteomes" id="UP000070133"/>
    </source>
</evidence>
<proteinExistence type="predicted"/>
<dbReference type="EMBL" id="LFZN01000062">
    <property type="protein sequence ID" value="KXT01057.1"/>
    <property type="molecule type" value="Genomic_DNA"/>
</dbReference>
<keyword evidence="2" id="KW-1185">Reference proteome</keyword>
<comment type="caution">
    <text evidence="1">The sequence shown here is derived from an EMBL/GenBank/DDBJ whole genome shotgun (WGS) entry which is preliminary data.</text>
</comment>
<protein>
    <submittedName>
        <fullName evidence="1">Uncharacterized protein</fullName>
    </submittedName>
</protein>
<reference evidence="1 2" key="1">
    <citation type="submission" date="2015-07" db="EMBL/GenBank/DDBJ databases">
        <title>Comparative genomics of the Sigatoka disease complex on banana suggests a link between parallel evolutionary changes in Pseudocercospora fijiensis and Pseudocercospora eumusae and increased virulence on the banana host.</title>
        <authorList>
            <person name="Chang T.-C."/>
            <person name="Salvucci A."/>
            <person name="Crous P.W."/>
            <person name="Stergiopoulos I."/>
        </authorList>
    </citation>
    <scope>NUCLEOTIDE SEQUENCE [LARGE SCALE GENOMIC DNA]</scope>
    <source>
        <strain evidence="1 2">CBS 114824</strain>
    </source>
</reference>
<accession>A0A139HF47</accession>
<sequence>MSPKYSLYFGSSVELHIWYHADTEDMLNGYHLANQASKPGLLDFAMLKTLHELAGEPANSFAVQARCINNVVKECVSPTETALRELANHVRPQPDRGFEVLGVKVGLGTAARRAGSPTGTAGNTSSRTRIIVYDIPQQL</sequence>
<organism evidence="1 2">
    <name type="scientific">Pseudocercospora eumusae</name>
    <dbReference type="NCBI Taxonomy" id="321146"/>
    <lineage>
        <taxon>Eukaryota</taxon>
        <taxon>Fungi</taxon>
        <taxon>Dikarya</taxon>
        <taxon>Ascomycota</taxon>
        <taxon>Pezizomycotina</taxon>
        <taxon>Dothideomycetes</taxon>
        <taxon>Dothideomycetidae</taxon>
        <taxon>Mycosphaerellales</taxon>
        <taxon>Mycosphaerellaceae</taxon>
        <taxon>Pseudocercospora</taxon>
    </lineage>
</organism>
<dbReference type="AlphaFoldDB" id="A0A139HF47"/>
<evidence type="ECO:0000313" key="1">
    <source>
        <dbReference type="EMBL" id="KXT01057.1"/>
    </source>
</evidence>
<name>A0A139HF47_9PEZI</name>